<evidence type="ECO:0000313" key="1">
    <source>
        <dbReference type="EMBL" id="MGI1897877.1"/>
    </source>
</evidence>
<evidence type="ECO:0000313" key="2">
    <source>
        <dbReference type="Proteomes" id="UP001354073"/>
    </source>
</evidence>
<reference evidence="1" key="1">
    <citation type="submission" date="2024-11" db="EMBL/GenBank/DDBJ databases">
        <title>Identification of new Vibrio campbellii strains harboring the pVA1 plasmid isolated from Penaeus vannamei postlarvae affected by outbreaks of acute hepatopancreatic necrosis disease (AHPND) in Mexico.</title>
        <authorList>
            <person name="Gomez-Gil B."/>
            <person name="Enciso-Ibarra J."/>
        </authorList>
    </citation>
    <scope>NUCLEOTIDE SEQUENCE</scope>
    <source>
        <strain evidence="1">M270204</strain>
    </source>
</reference>
<protein>
    <submittedName>
        <fullName evidence="1">RecX family transcriptional regulator</fullName>
    </submittedName>
</protein>
<comment type="caution">
    <text evidence="1">The sequence shown here is derived from an EMBL/GenBank/DDBJ whole genome shotgun (WGS) entry which is preliminary data.</text>
</comment>
<proteinExistence type="predicted"/>
<accession>A0ACC7RC34</accession>
<dbReference type="Proteomes" id="UP001354073">
    <property type="component" value="Unassembled WGS sequence"/>
</dbReference>
<name>A0ACC7RC34_9VIBR</name>
<organism evidence="1 2">
    <name type="scientific">Vibrio campbellii</name>
    <dbReference type="NCBI Taxonomy" id="680"/>
    <lineage>
        <taxon>Bacteria</taxon>
        <taxon>Pseudomonadati</taxon>
        <taxon>Pseudomonadota</taxon>
        <taxon>Gammaproteobacteria</taxon>
        <taxon>Vibrionales</taxon>
        <taxon>Vibrionaceae</taxon>
        <taxon>Vibrio</taxon>
    </lineage>
</organism>
<gene>
    <name evidence="1" type="ORF">REH74_010130</name>
</gene>
<sequence length="123" mass="14584">MLTVKPSYLYSYFVPFYESGRIDDRADIQRAIRAMMKEHLGFSVIAQKLASGRYNFLQVEQALRLLQAEFDHVAQTKRCKVARFGSERPIDEHHQSQVVMYLQKKGHRLTDIWSVLRDERFEF</sequence>
<dbReference type="EMBL" id="JAVHXJ020000037">
    <property type="protein sequence ID" value="MGI1897877.1"/>
    <property type="molecule type" value="Genomic_DNA"/>
</dbReference>